<dbReference type="EMBL" id="QKKF02006119">
    <property type="protein sequence ID" value="RZF46515.1"/>
    <property type="molecule type" value="Genomic_DNA"/>
</dbReference>
<comment type="caution">
    <text evidence="3">The sequence shown here is derived from an EMBL/GenBank/DDBJ whole genome shotgun (WGS) entry which is preliminary data.</text>
</comment>
<gene>
    <name evidence="3" type="ORF">LSTR_LSTR009297</name>
</gene>
<evidence type="ECO:0000259" key="2">
    <source>
        <dbReference type="Pfam" id="PF22954"/>
    </source>
</evidence>
<dbReference type="AlphaFoldDB" id="A0A482XKA2"/>
<dbReference type="OrthoDB" id="6625137at2759"/>
<evidence type="ECO:0000313" key="4">
    <source>
        <dbReference type="Proteomes" id="UP000291343"/>
    </source>
</evidence>
<sequence>MVLPRLEQSVCGLSLETGSKIIGYFSLVNRAVIMISSLMQEQSHTGGSKADKSALLIEVVATIVVFALISIFDILMLVGVYKKRPSFMFPWIIVQAIYICLILIGAIFSGSVAAIIGGIIGACITFYFLLIVNSHYHNLKSGLSPTF</sequence>
<evidence type="ECO:0000313" key="3">
    <source>
        <dbReference type="EMBL" id="RZF46515.1"/>
    </source>
</evidence>
<dbReference type="Proteomes" id="UP000291343">
    <property type="component" value="Unassembled WGS sequence"/>
</dbReference>
<dbReference type="InParanoid" id="A0A482XKA2"/>
<keyword evidence="1" id="KW-0472">Membrane</keyword>
<name>A0A482XKA2_LAOST</name>
<proteinExistence type="predicted"/>
<protein>
    <recommendedName>
        <fullName evidence="2">DUF7027 domain-containing protein</fullName>
    </recommendedName>
</protein>
<evidence type="ECO:0000256" key="1">
    <source>
        <dbReference type="SAM" id="Phobius"/>
    </source>
</evidence>
<organism evidence="3 4">
    <name type="scientific">Laodelphax striatellus</name>
    <name type="common">Small brown planthopper</name>
    <name type="synonym">Delphax striatella</name>
    <dbReference type="NCBI Taxonomy" id="195883"/>
    <lineage>
        <taxon>Eukaryota</taxon>
        <taxon>Metazoa</taxon>
        <taxon>Ecdysozoa</taxon>
        <taxon>Arthropoda</taxon>
        <taxon>Hexapoda</taxon>
        <taxon>Insecta</taxon>
        <taxon>Pterygota</taxon>
        <taxon>Neoptera</taxon>
        <taxon>Paraneoptera</taxon>
        <taxon>Hemiptera</taxon>
        <taxon>Auchenorrhyncha</taxon>
        <taxon>Fulgoroidea</taxon>
        <taxon>Delphacidae</taxon>
        <taxon>Criomorphinae</taxon>
        <taxon>Laodelphax</taxon>
    </lineage>
</organism>
<dbReference type="InterPro" id="IPR054291">
    <property type="entry name" value="DUF7027"/>
</dbReference>
<dbReference type="Pfam" id="PF22954">
    <property type="entry name" value="DUF7027"/>
    <property type="match status" value="1"/>
</dbReference>
<feature type="transmembrane region" description="Helical" evidence="1">
    <location>
        <begin position="21"/>
        <end position="39"/>
    </location>
</feature>
<feature type="transmembrane region" description="Helical" evidence="1">
    <location>
        <begin position="59"/>
        <end position="81"/>
    </location>
</feature>
<accession>A0A482XKA2</accession>
<dbReference type="InterPro" id="IPR053077">
    <property type="entry name" value="MARVEL_domain_protein_3"/>
</dbReference>
<keyword evidence="1" id="KW-0812">Transmembrane</keyword>
<keyword evidence="4" id="KW-1185">Reference proteome</keyword>
<feature type="domain" description="DUF7027" evidence="2">
    <location>
        <begin position="17"/>
        <end position="104"/>
    </location>
</feature>
<feature type="transmembrane region" description="Helical" evidence="1">
    <location>
        <begin position="88"/>
        <end position="108"/>
    </location>
</feature>
<feature type="transmembrane region" description="Helical" evidence="1">
    <location>
        <begin position="114"/>
        <end position="132"/>
    </location>
</feature>
<dbReference type="PANTHER" id="PTHR34609">
    <property type="entry name" value="GEO08273P1-RELATED"/>
    <property type="match status" value="1"/>
</dbReference>
<keyword evidence="1" id="KW-1133">Transmembrane helix</keyword>
<reference evidence="3 4" key="1">
    <citation type="journal article" date="2017" name="Gigascience">
        <title>Genome sequence of the small brown planthopper, Laodelphax striatellus.</title>
        <authorList>
            <person name="Zhu J."/>
            <person name="Jiang F."/>
            <person name="Wang X."/>
            <person name="Yang P."/>
            <person name="Bao Y."/>
            <person name="Zhao W."/>
            <person name="Wang W."/>
            <person name="Lu H."/>
            <person name="Wang Q."/>
            <person name="Cui N."/>
            <person name="Li J."/>
            <person name="Chen X."/>
            <person name="Luo L."/>
            <person name="Yu J."/>
            <person name="Kang L."/>
            <person name="Cui F."/>
        </authorList>
    </citation>
    <scope>NUCLEOTIDE SEQUENCE [LARGE SCALE GENOMIC DNA]</scope>
    <source>
        <strain evidence="3">Lst14</strain>
    </source>
</reference>
<dbReference type="PANTHER" id="PTHR34609:SF17">
    <property type="entry name" value="GEO08273P1-RELATED"/>
    <property type="match status" value="1"/>
</dbReference>